<dbReference type="Pfam" id="PF07541">
    <property type="entry name" value="EIF_2_alpha"/>
    <property type="match status" value="1"/>
</dbReference>
<dbReference type="Gene3D" id="2.40.50.140">
    <property type="entry name" value="Nucleic acid-binding proteins"/>
    <property type="match status" value="1"/>
</dbReference>
<evidence type="ECO:0000256" key="9">
    <source>
        <dbReference type="SAM" id="Phobius"/>
    </source>
</evidence>
<dbReference type="STRING" id="1198029.A0A1U7LSV2"/>
<comment type="caution">
    <text evidence="11">The sequence shown here is derived from an EMBL/GenBank/DDBJ whole genome shotgun (WGS) entry which is preliminary data.</text>
</comment>
<dbReference type="GO" id="GO:0043022">
    <property type="term" value="F:ribosome binding"/>
    <property type="evidence" value="ECO:0007669"/>
    <property type="project" value="TreeGrafter"/>
</dbReference>
<proteinExistence type="inferred from homology"/>
<feature type="compositionally biased region" description="Acidic residues" evidence="8">
    <location>
        <begin position="871"/>
        <end position="891"/>
    </location>
</feature>
<dbReference type="CDD" id="cd04452">
    <property type="entry name" value="S1_IF2_alpha"/>
    <property type="match status" value="1"/>
</dbReference>
<feature type="compositionally biased region" description="Acidic residues" evidence="8">
    <location>
        <begin position="291"/>
        <end position="304"/>
    </location>
</feature>
<evidence type="ECO:0000256" key="1">
    <source>
        <dbReference type="ARBA" id="ARBA00004514"/>
    </source>
</evidence>
<dbReference type="SUPFAM" id="SSF50249">
    <property type="entry name" value="Nucleic acid-binding proteins"/>
    <property type="match status" value="1"/>
</dbReference>
<feature type="transmembrane region" description="Helical" evidence="9">
    <location>
        <begin position="652"/>
        <end position="671"/>
    </location>
</feature>
<dbReference type="Gene3D" id="3.30.70.1130">
    <property type="entry name" value="EIF_2_alpha"/>
    <property type="match status" value="1"/>
</dbReference>
<evidence type="ECO:0000259" key="10">
    <source>
        <dbReference type="PROSITE" id="PS50126"/>
    </source>
</evidence>
<dbReference type="EMBL" id="LXFE01000345">
    <property type="protein sequence ID" value="OLL25622.1"/>
    <property type="molecule type" value="Genomic_DNA"/>
</dbReference>
<dbReference type="SMART" id="SM00316">
    <property type="entry name" value="S1"/>
    <property type="match status" value="1"/>
</dbReference>
<keyword evidence="9" id="KW-0472">Membrane</keyword>
<evidence type="ECO:0000313" key="11">
    <source>
        <dbReference type="EMBL" id="OLL25622.1"/>
    </source>
</evidence>
<dbReference type="GO" id="GO:0005829">
    <property type="term" value="C:cytosol"/>
    <property type="evidence" value="ECO:0007669"/>
    <property type="project" value="UniProtKB-SubCell"/>
</dbReference>
<evidence type="ECO:0000256" key="7">
    <source>
        <dbReference type="ARBA" id="ARBA00022917"/>
    </source>
</evidence>
<dbReference type="PANTHER" id="PTHR10602:SF0">
    <property type="entry name" value="EUKARYOTIC TRANSLATION INITIATION FACTOR 2 SUBUNIT 1"/>
    <property type="match status" value="1"/>
</dbReference>
<feature type="transmembrane region" description="Helical" evidence="9">
    <location>
        <begin position="752"/>
        <end position="773"/>
    </location>
</feature>
<keyword evidence="4 11" id="KW-0396">Initiation factor</keyword>
<dbReference type="PROSITE" id="PS50126">
    <property type="entry name" value="S1"/>
    <property type="match status" value="1"/>
</dbReference>
<dbReference type="Gene3D" id="1.10.150.190">
    <property type="entry name" value="Translation initiation factor 2, subunit 1, domain 2"/>
    <property type="match status" value="1"/>
</dbReference>
<dbReference type="FunFam" id="2.40.50.140:FF:000015">
    <property type="entry name" value="Eukaryotic translation initiation factor 2 subunit alpha"/>
    <property type="match status" value="1"/>
</dbReference>
<dbReference type="InterPro" id="IPR003029">
    <property type="entry name" value="S1_domain"/>
</dbReference>
<evidence type="ECO:0000256" key="2">
    <source>
        <dbReference type="ARBA" id="ARBA00007223"/>
    </source>
</evidence>
<keyword evidence="3" id="KW-0963">Cytoplasm</keyword>
<sequence length="941" mass="107340">MSCRYYENKYPEVDDLVVVQVKSIAEMGAYVKLLEYDNIEGMILLSELSRRRIRSVQKLIRVGRNEVVVVLRVDKEKGKNTNARVSPEEIVKAEDKYNKAKAVHSIMRNVAEKQSLPLEAIYEKVGWPLYKKYGHAYEAFRIAITNSDSVFEGIEAPSSNVLPELISQIARRLTPQPVKIRTDIEVKCHGYDGVAGIKAALKMAEQFSSEEVPITVKLVAAPVYVITTSALDKAEGIKKLEQALVEIEKKILTYDGGKFEVKMAPRAISESDDLELQALMARSERENAEVSGDEYAEENSEEDPLLAGNRPRTIPMDFIANLLHRTEPESDESSMGTLEHFQSLLRSRRPSGDPVSAKKVAKTASRVRFVIERLIDCELDQEEIVKPNSRIMTKNVVALVEDIGGPAIHDRACIVFALLICRRYFQRQLVTDLTDTDVNLPRVVACDILAKRILEKTTDKNFLFQEVLLKKYQVIHGNRTTEPLNAIELAIDIRAIRVISSGPFQQCMLSLWRGYYQTYYGPQGQQEYRPYEKLISTKFSDHWDPHRMKTPRYQNIVQLVVSFLFLILYSLSVNTIDKNRNMDVFEFLLYVLVLSHIFDEGAKIWKVGYPIMNFWNVFNQIMYGLYVVAFGYRIASILDANEERAAFLSLRGYQWLAALSPMMWIRLLLYLDEFKKALKDSVVKEMMKESAVFFTLLILVGAGFLQTFIGLDSADGKPGEVTMSIIHSFLQAILQSPDFGFYSGFGEPFGPILYYIFTFTVSLILLNILIALFNLSYSNVTANAVDEFLCLFSAKTLSFIRAPDEHTFIPPLNLVEVFFLIPLEPIISRQCYVKLNIFVMQIVYAPCLFLIAYYESQIQAPKIRKNRMLGEEDGSDTSDWESGEEDHNEDEDWKKGILPRLPKAEEDEFIIISKVKEQISRLTELVSELKGSHGIQDQNFT</sequence>
<comment type="similarity">
    <text evidence="2">Belongs to the eIF-2-alpha family.</text>
</comment>
<dbReference type="Pfam" id="PF23190">
    <property type="entry name" value="LHD_TRPY1"/>
    <property type="match status" value="1"/>
</dbReference>
<feature type="domain" description="S1 motif" evidence="10">
    <location>
        <begin position="14"/>
        <end position="88"/>
    </location>
</feature>
<dbReference type="GO" id="GO:0033290">
    <property type="term" value="C:eukaryotic 48S preinitiation complex"/>
    <property type="evidence" value="ECO:0007669"/>
    <property type="project" value="TreeGrafter"/>
</dbReference>
<dbReference type="InterPro" id="IPR056337">
    <property type="entry name" value="LHD_YVC1"/>
</dbReference>
<dbReference type="OrthoDB" id="301415at2759"/>
<gene>
    <name evidence="11" type="ORF">NEOLI_004212</name>
</gene>
<dbReference type="InterPro" id="IPR024054">
    <property type="entry name" value="TIF2_asu_middle_sf"/>
</dbReference>
<keyword evidence="9" id="KW-1133">Transmembrane helix</keyword>
<comment type="subcellular location">
    <subcellularLocation>
        <location evidence="1">Cytoplasm</location>
        <location evidence="1">Cytosol</location>
    </subcellularLocation>
</comment>
<dbReference type="GO" id="GO:0003743">
    <property type="term" value="F:translation initiation factor activity"/>
    <property type="evidence" value="ECO:0007669"/>
    <property type="project" value="UniProtKB-KW"/>
</dbReference>
<feature type="region of interest" description="Disordered" evidence="8">
    <location>
        <begin position="869"/>
        <end position="894"/>
    </location>
</feature>
<feature type="transmembrane region" description="Helical" evidence="9">
    <location>
        <begin position="614"/>
        <end position="632"/>
    </location>
</feature>
<feature type="transmembrane region" description="Helical" evidence="9">
    <location>
        <begin position="691"/>
        <end position="711"/>
    </location>
</feature>
<dbReference type="Pfam" id="PF00575">
    <property type="entry name" value="S1"/>
    <property type="match status" value="1"/>
</dbReference>
<dbReference type="InterPro" id="IPR011488">
    <property type="entry name" value="TIF_2_asu"/>
</dbReference>
<keyword evidence="6" id="KW-0694">RNA-binding</keyword>
<dbReference type="InterPro" id="IPR024055">
    <property type="entry name" value="TIF2_asu_C"/>
</dbReference>
<keyword evidence="9" id="KW-0812">Transmembrane</keyword>
<dbReference type="Pfam" id="PF23317">
    <property type="entry name" value="YVC1_C"/>
    <property type="match status" value="1"/>
</dbReference>
<keyword evidence="5" id="KW-0597">Phosphoprotein</keyword>
<dbReference type="InterPro" id="IPR056336">
    <property type="entry name" value="YVC1_C"/>
</dbReference>
<dbReference type="SUPFAM" id="SSF110993">
    <property type="entry name" value="eIF-2-alpha, C-terminal domain"/>
    <property type="match status" value="1"/>
</dbReference>
<feature type="transmembrane region" description="Helical" evidence="9">
    <location>
        <begin position="835"/>
        <end position="854"/>
    </location>
</feature>
<dbReference type="InterPro" id="IPR012340">
    <property type="entry name" value="NA-bd_OB-fold"/>
</dbReference>
<dbReference type="PANTHER" id="PTHR10602">
    <property type="entry name" value="EUKARYOTIC TRANSLATION INITIATION FACTOR 2 SUBUNIT 1"/>
    <property type="match status" value="1"/>
</dbReference>
<dbReference type="GO" id="GO:0005850">
    <property type="term" value="C:eukaryotic translation initiation factor 2 complex"/>
    <property type="evidence" value="ECO:0007669"/>
    <property type="project" value="TreeGrafter"/>
</dbReference>
<dbReference type="GO" id="GO:0003723">
    <property type="term" value="F:RNA binding"/>
    <property type="evidence" value="ECO:0007669"/>
    <property type="project" value="UniProtKB-KW"/>
</dbReference>
<feature type="transmembrane region" description="Helical" evidence="9">
    <location>
        <begin position="556"/>
        <end position="572"/>
    </location>
</feature>
<keyword evidence="7" id="KW-0648">Protein biosynthesis</keyword>
<protein>
    <submittedName>
        <fullName evidence="11">Eukaryotic translation initiation factor 2 subunit alpha</fullName>
    </submittedName>
</protein>
<accession>A0A1U7LSV2</accession>
<dbReference type="InterPro" id="IPR044126">
    <property type="entry name" value="S1_IF2_alpha"/>
</dbReference>
<evidence type="ECO:0000313" key="12">
    <source>
        <dbReference type="Proteomes" id="UP000186594"/>
    </source>
</evidence>
<organism evidence="11 12">
    <name type="scientific">Neolecta irregularis (strain DAH-3)</name>
    <dbReference type="NCBI Taxonomy" id="1198029"/>
    <lineage>
        <taxon>Eukaryota</taxon>
        <taxon>Fungi</taxon>
        <taxon>Dikarya</taxon>
        <taxon>Ascomycota</taxon>
        <taxon>Taphrinomycotina</taxon>
        <taxon>Neolectales</taxon>
        <taxon>Neolectaceae</taxon>
        <taxon>Neolecta</taxon>
    </lineage>
</organism>
<evidence type="ECO:0000256" key="5">
    <source>
        <dbReference type="ARBA" id="ARBA00022553"/>
    </source>
</evidence>
<dbReference type="AlphaFoldDB" id="A0A1U7LSV2"/>
<reference evidence="11 12" key="1">
    <citation type="submission" date="2016-04" db="EMBL/GenBank/DDBJ databases">
        <title>Evolutionary innovation and constraint leading to complex multicellularity in the Ascomycota.</title>
        <authorList>
            <person name="Cisse O."/>
            <person name="Nguyen A."/>
            <person name="Hewitt D.A."/>
            <person name="Jedd G."/>
            <person name="Stajich J.E."/>
        </authorList>
    </citation>
    <scope>NUCLEOTIDE SEQUENCE [LARGE SCALE GENOMIC DNA]</scope>
    <source>
        <strain evidence="11 12">DAH-3</strain>
    </source>
</reference>
<evidence type="ECO:0000256" key="3">
    <source>
        <dbReference type="ARBA" id="ARBA00022490"/>
    </source>
</evidence>
<keyword evidence="12" id="KW-1185">Reference proteome</keyword>
<dbReference type="SUPFAM" id="SSF116742">
    <property type="entry name" value="eIF2alpha middle domain-like"/>
    <property type="match status" value="1"/>
</dbReference>
<evidence type="ECO:0000256" key="4">
    <source>
        <dbReference type="ARBA" id="ARBA00022540"/>
    </source>
</evidence>
<evidence type="ECO:0000256" key="8">
    <source>
        <dbReference type="SAM" id="MobiDB-lite"/>
    </source>
</evidence>
<name>A0A1U7LSV2_NEOID</name>
<dbReference type="Proteomes" id="UP000186594">
    <property type="component" value="Unassembled WGS sequence"/>
</dbReference>
<evidence type="ECO:0000256" key="6">
    <source>
        <dbReference type="ARBA" id="ARBA00022884"/>
    </source>
</evidence>
<dbReference type="FunFam" id="1.10.150.190:FF:000002">
    <property type="entry name" value="Translation initiation factor 2, alpha subunit"/>
    <property type="match status" value="1"/>
</dbReference>
<feature type="region of interest" description="Disordered" evidence="8">
    <location>
        <begin position="287"/>
        <end position="309"/>
    </location>
</feature>